<keyword evidence="3" id="KW-1185">Reference proteome</keyword>
<proteinExistence type="predicted"/>
<evidence type="ECO:0000313" key="3">
    <source>
        <dbReference type="Proteomes" id="UP000239649"/>
    </source>
</evidence>
<organism evidence="2 3">
    <name type="scientific">Micractinium conductrix</name>
    <dbReference type="NCBI Taxonomy" id="554055"/>
    <lineage>
        <taxon>Eukaryota</taxon>
        <taxon>Viridiplantae</taxon>
        <taxon>Chlorophyta</taxon>
        <taxon>core chlorophytes</taxon>
        <taxon>Trebouxiophyceae</taxon>
        <taxon>Chlorellales</taxon>
        <taxon>Chlorellaceae</taxon>
        <taxon>Chlorella clade</taxon>
        <taxon>Micractinium</taxon>
    </lineage>
</organism>
<dbReference type="Proteomes" id="UP000239649">
    <property type="component" value="Unassembled WGS sequence"/>
</dbReference>
<dbReference type="EMBL" id="LHPF02000181">
    <property type="protein sequence ID" value="PSC67034.1"/>
    <property type="molecule type" value="Genomic_DNA"/>
</dbReference>
<feature type="region of interest" description="Disordered" evidence="1">
    <location>
        <begin position="36"/>
        <end position="73"/>
    </location>
</feature>
<dbReference type="AlphaFoldDB" id="A0A2P6UZ05"/>
<comment type="caution">
    <text evidence="2">The sequence shown here is derived from an EMBL/GenBank/DDBJ whole genome shotgun (WGS) entry which is preliminary data.</text>
</comment>
<dbReference type="OrthoDB" id="10641576at2759"/>
<accession>A0A2P6UZ05</accession>
<name>A0A2P6UZ05_9CHLO</name>
<evidence type="ECO:0000256" key="1">
    <source>
        <dbReference type="SAM" id="MobiDB-lite"/>
    </source>
</evidence>
<sequence length="121" mass="12572">MQQTLAQMQQTLAQVLAGLAQVLAGQAQMQAQLDNVRRRAQNSHARNDRMGAAPLAPLCKERPPPAGAAGAGAAAVGTLPPPGIFPASWAAVDQLNNAQFDALAALYGENFGPNGEKWCAL</sequence>
<gene>
    <name evidence="2" type="ORF">C2E20_9303</name>
</gene>
<reference evidence="2 3" key="1">
    <citation type="journal article" date="2018" name="Plant J.">
        <title>Genome sequences of Chlorella sorokiniana UTEX 1602 and Micractinium conductrix SAG 241.80: implications to maltose excretion by a green alga.</title>
        <authorList>
            <person name="Arriola M.B."/>
            <person name="Velmurugan N."/>
            <person name="Zhang Y."/>
            <person name="Plunkett M.H."/>
            <person name="Hondzo H."/>
            <person name="Barney B.M."/>
        </authorList>
    </citation>
    <scope>NUCLEOTIDE SEQUENCE [LARGE SCALE GENOMIC DNA]</scope>
    <source>
        <strain evidence="2 3">SAG 241.80</strain>
    </source>
</reference>
<evidence type="ECO:0000313" key="2">
    <source>
        <dbReference type="EMBL" id="PSC67034.1"/>
    </source>
</evidence>
<protein>
    <submittedName>
        <fullName evidence="2">Phosphatidylinositol 3,4,5-trisphosphate 5-phosphatase 2 isoform X2</fullName>
    </submittedName>
</protein>